<dbReference type="EMBL" id="JAKREW010000014">
    <property type="protein sequence ID" value="MCG7506507.1"/>
    <property type="molecule type" value="Genomic_DNA"/>
</dbReference>
<dbReference type="PANTHER" id="PTHR43584">
    <property type="entry name" value="NUCLEOTIDYL TRANSFERASE"/>
    <property type="match status" value="1"/>
</dbReference>
<evidence type="ECO:0000256" key="2">
    <source>
        <dbReference type="ARBA" id="ARBA00022695"/>
    </source>
</evidence>
<protein>
    <submittedName>
        <fullName evidence="5">Nucleotidyltransferase family protein</fullName>
    </submittedName>
</protein>
<dbReference type="CDD" id="cd06422">
    <property type="entry name" value="NTP_transferase_like_1"/>
    <property type="match status" value="1"/>
</dbReference>
<keyword evidence="1" id="KW-0808">Transferase</keyword>
<proteinExistence type="predicted"/>
<sequence length="262" mass="28092">MKDRPTVAMVLAAGLGKRMRPVTDTIPKPMVPIAGKTLLDWGLDSLERVGVKKAVVNVHYLPDQIIRHATRRDRPRIVISDESERLLDSAGGIVKALPELGDKPFYIVNADTFWLDAGKPNLERLALAWDNAAMDILLMLAELPSTTGHSGGTDFLIASDGRLSRAKGDPNGLIYAGAAIVNPSIFEGAAAEPHSLNTYFDRAIQAGRLFGMVMQGHWITVGTPDAIAPAEAAVGRALAGAPGVDMSRADKPRVDTSRADRQ</sequence>
<feature type="region of interest" description="Disordered" evidence="3">
    <location>
        <begin position="243"/>
        <end position="262"/>
    </location>
</feature>
<evidence type="ECO:0000313" key="5">
    <source>
        <dbReference type="EMBL" id="MCG7506507.1"/>
    </source>
</evidence>
<dbReference type="Proteomes" id="UP001201701">
    <property type="component" value="Unassembled WGS sequence"/>
</dbReference>
<accession>A0ABS9QGE7</accession>
<dbReference type="PANTHER" id="PTHR43584:SF8">
    <property type="entry name" value="N-ACETYLMURAMATE ALPHA-1-PHOSPHATE URIDYLYLTRANSFERASE"/>
    <property type="match status" value="1"/>
</dbReference>
<evidence type="ECO:0000259" key="4">
    <source>
        <dbReference type="Pfam" id="PF00483"/>
    </source>
</evidence>
<comment type="caution">
    <text evidence="5">The sequence shown here is derived from an EMBL/GenBank/DDBJ whole genome shotgun (WGS) entry which is preliminary data.</text>
</comment>
<feature type="domain" description="Nucleotidyl transferase" evidence="4">
    <location>
        <begin position="8"/>
        <end position="116"/>
    </location>
</feature>
<evidence type="ECO:0000256" key="1">
    <source>
        <dbReference type="ARBA" id="ARBA00022679"/>
    </source>
</evidence>
<evidence type="ECO:0000256" key="3">
    <source>
        <dbReference type="SAM" id="MobiDB-lite"/>
    </source>
</evidence>
<reference evidence="5 6" key="1">
    <citation type="submission" date="2022-02" db="EMBL/GenBank/DDBJ databases">
        <title>Draft genome sequence of Mezorhizobium retamae strain IRAMC:0171 isolated from Retama raetam nodules.</title>
        <authorList>
            <person name="Bengaied R."/>
            <person name="Sbissi I."/>
            <person name="Huber K."/>
            <person name="Ghodbane F."/>
            <person name="Nouioui I."/>
            <person name="Tarhouni M."/>
            <person name="Gtari M."/>
        </authorList>
    </citation>
    <scope>NUCLEOTIDE SEQUENCE [LARGE SCALE GENOMIC DNA]</scope>
    <source>
        <strain evidence="5 6">IRAMC:0171</strain>
    </source>
</reference>
<dbReference type="InterPro" id="IPR029044">
    <property type="entry name" value="Nucleotide-diphossugar_trans"/>
</dbReference>
<name>A0ABS9QGE7_9HYPH</name>
<evidence type="ECO:0000313" key="6">
    <source>
        <dbReference type="Proteomes" id="UP001201701"/>
    </source>
</evidence>
<feature type="compositionally biased region" description="Basic and acidic residues" evidence="3">
    <location>
        <begin position="247"/>
        <end position="262"/>
    </location>
</feature>
<dbReference type="Pfam" id="PF00483">
    <property type="entry name" value="NTP_transferase"/>
    <property type="match status" value="1"/>
</dbReference>
<dbReference type="InterPro" id="IPR050065">
    <property type="entry name" value="GlmU-like"/>
</dbReference>
<keyword evidence="2" id="KW-0548">Nucleotidyltransferase</keyword>
<organism evidence="5 6">
    <name type="scientific">Mesorhizobium retamae</name>
    <dbReference type="NCBI Taxonomy" id="2912854"/>
    <lineage>
        <taxon>Bacteria</taxon>
        <taxon>Pseudomonadati</taxon>
        <taxon>Pseudomonadota</taxon>
        <taxon>Alphaproteobacteria</taxon>
        <taxon>Hyphomicrobiales</taxon>
        <taxon>Phyllobacteriaceae</taxon>
        <taxon>Mesorhizobium</taxon>
    </lineage>
</organism>
<dbReference type="SUPFAM" id="SSF53448">
    <property type="entry name" value="Nucleotide-diphospho-sugar transferases"/>
    <property type="match status" value="1"/>
</dbReference>
<keyword evidence="6" id="KW-1185">Reference proteome</keyword>
<dbReference type="InterPro" id="IPR005835">
    <property type="entry name" value="NTP_transferase_dom"/>
</dbReference>
<gene>
    <name evidence="5" type="ORF">L4923_15885</name>
</gene>
<dbReference type="RefSeq" id="WP_239366749.1">
    <property type="nucleotide sequence ID" value="NZ_JAKREW010000014.1"/>
</dbReference>
<dbReference type="Gene3D" id="3.90.550.10">
    <property type="entry name" value="Spore Coat Polysaccharide Biosynthesis Protein SpsA, Chain A"/>
    <property type="match status" value="1"/>
</dbReference>